<dbReference type="GO" id="GO:0005737">
    <property type="term" value="C:cytoplasm"/>
    <property type="evidence" value="ECO:0007669"/>
    <property type="project" value="UniProtKB-SubCell"/>
</dbReference>
<dbReference type="InterPro" id="IPR004827">
    <property type="entry name" value="bZIP"/>
</dbReference>
<dbReference type="PANTHER" id="PTHR40621:SF6">
    <property type="entry name" value="AP-1-LIKE TRANSCRIPTION FACTOR YAP1-RELATED"/>
    <property type="match status" value="1"/>
</dbReference>
<dbReference type="InterPro" id="IPR046347">
    <property type="entry name" value="bZIP_sf"/>
</dbReference>
<dbReference type="PROSITE" id="PS50217">
    <property type="entry name" value="BZIP"/>
    <property type="match status" value="1"/>
</dbReference>
<dbReference type="Pfam" id="PF08601">
    <property type="entry name" value="PAP1"/>
    <property type="match status" value="1"/>
</dbReference>
<evidence type="ECO:0000313" key="8">
    <source>
        <dbReference type="EMBL" id="CCE62871.1"/>
    </source>
</evidence>
<dbReference type="SUPFAM" id="SSF57959">
    <property type="entry name" value="Leucine zipper domain"/>
    <property type="match status" value="1"/>
</dbReference>
<dbReference type="InterPro" id="IPR050936">
    <property type="entry name" value="AP-1-like"/>
</dbReference>
<evidence type="ECO:0000256" key="4">
    <source>
        <dbReference type="ARBA" id="ARBA00023163"/>
    </source>
</evidence>
<evidence type="ECO:0000256" key="1">
    <source>
        <dbReference type="ARBA" id="ARBA00004123"/>
    </source>
</evidence>
<dbReference type="HOGENOM" id="CLU_032750_0_0_1"/>
<accession>G8BSQ0</accession>
<dbReference type="InterPro" id="IPR013910">
    <property type="entry name" value="TF_PAP1"/>
</dbReference>
<evidence type="ECO:0000256" key="5">
    <source>
        <dbReference type="ARBA" id="ARBA00023242"/>
    </source>
</evidence>
<keyword evidence="3" id="KW-0805">Transcription regulation</keyword>
<proteinExistence type="predicted"/>
<organism evidence="8 9">
    <name type="scientific">Tetrapisispora phaffii (strain ATCC 24235 / CBS 4417 / NBRC 1672 / NRRL Y-8282 / UCD 70-5)</name>
    <name type="common">Yeast</name>
    <name type="synonym">Fabospora phaffii</name>
    <dbReference type="NCBI Taxonomy" id="1071381"/>
    <lineage>
        <taxon>Eukaryota</taxon>
        <taxon>Fungi</taxon>
        <taxon>Dikarya</taxon>
        <taxon>Ascomycota</taxon>
        <taxon>Saccharomycotina</taxon>
        <taxon>Saccharomycetes</taxon>
        <taxon>Saccharomycetales</taxon>
        <taxon>Saccharomycetaceae</taxon>
        <taxon>Tetrapisispora</taxon>
    </lineage>
</organism>
<feature type="coiled-coil region" evidence="6">
    <location>
        <begin position="27"/>
        <end position="61"/>
    </location>
</feature>
<evidence type="ECO:0000256" key="2">
    <source>
        <dbReference type="ARBA" id="ARBA00004496"/>
    </source>
</evidence>
<dbReference type="CDD" id="cd14688">
    <property type="entry name" value="bZIP_YAP"/>
    <property type="match status" value="1"/>
</dbReference>
<evidence type="ECO:0000256" key="3">
    <source>
        <dbReference type="ARBA" id="ARBA00023015"/>
    </source>
</evidence>
<dbReference type="AlphaFoldDB" id="G8BSQ0"/>
<evidence type="ECO:0000313" key="9">
    <source>
        <dbReference type="Proteomes" id="UP000005666"/>
    </source>
</evidence>
<protein>
    <recommendedName>
        <fullName evidence="7">BZIP domain-containing protein</fullName>
    </recommendedName>
</protein>
<dbReference type="SMART" id="SM00338">
    <property type="entry name" value="BRLZ"/>
    <property type="match status" value="1"/>
</dbReference>
<dbReference type="eggNOG" id="ENOG502RPD7">
    <property type="taxonomic scope" value="Eukaryota"/>
</dbReference>
<dbReference type="InterPro" id="IPR023167">
    <property type="entry name" value="Yap1_redox_dom_sf"/>
</dbReference>
<keyword evidence="4" id="KW-0804">Transcription</keyword>
<keyword evidence="5" id="KW-0539">Nucleus</keyword>
<dbReference type="Pfam" id="PF00170">
    <property type="entry name" value="bZIP_1"/>
    <property type="match status" value="1"/>
</dbReference>
<evidence type="ECO:0000259" key="7">
    <source>
        <dbReference type="PROSITE" id="PS50217"/>
    </source>
</evidence>
<dbReference type="EMBL" id="HE612859">
    <property type="protein sequence ID" value="CCE62871.1"/>
    <property type="molecule type" value="Genomic_DNA"/>
</dbReference>
<dbReference type="GO" id="GO:0000976">
    <property type="term" value="F:transcription cis-regulatory region binding"/>
    <property type="evidence" value="ECO:0007669"/>
    <property type="project" value="InterPro"/>
</dbReference>
<dbReference type="STRING" id="1071381.G8BSQ0"/>
<dbReference type="GeneID" id="11534455"/>
<sequence>MEEYLDTGKDKEQNNADYRMKRIAQNRAAQKAFRERKEKKMKELQEKVRKLENINEKNEIETVFLRTQLLSLVNELKKYRIDKNDDFRLKKIGSQLKHEKLNLNKLTKSSSSSSRLSSLMEDLNSNKIDTITKTLTNSSFASMNGSTHSPTSDFAINNIDIVSPHSASGSFTNQTTAGTSYSHFSSELNSPTSVSNYFAGNAGTTWPEAFSMTDLMVNSGHMMGGSANNQQSNINSLSVTMDDEKVSSLVDEKSSILQQDSNLFSTEFDFANEFDEQVSTFCAKMNKTFENRKEMIKQFYTEKVRNSNNKPRTVSIKQEPTTTLQANIQPSDSNDVTESLVAASIAFPEQYNMVKSDSLYNFLKQNNNNIGYGDVRGNISTQPNSIMTNNLSNNEQNYNFSKDAQFIVSQQNTVRNIQTANEYPNIYETDDSSDGGDEVVGQIVPLTDGRLLECGEIWDRITTYPRYSDIDIDGLCEELMASAKCSDKGVLVSSDDVQKVLSRRLV</sequence>
<dbReference type="GO" id="GO:0001228">
    <property type="term" value="F:DNA-binding transcription activator activity, RNA polymerase II-specific"/>
    <property type="evidence" value="ECO:0007669"/>
    <property type="project" value="TreeGrafter"/>
</dbReference>
<feature type="domain" description="BZIP" evidence="7">
    <location>
        <begin position="16"/>
        <end position="79"/>
    </location>
</feature>
<dbReference type="Gene3D" id="1.10.238.100">
    <property type="entry name" value="YAP1 redox domain. Chain B"/>
    <property type="match status" value="1"/>
</dbReference>
<dbReference type="OrthoDB" id="5380163at2759"/>
<gene>
    <name evidence="8" type="primary">TPHA0D02340</name>
    <name evidence="8" type="ordered locus">TPHA_0D02340</name>
</gene>
<dbReference type="PROSITE" id="PS00036">
    <property type="entry name" value="BZIP_BASIC"/>
    <property type="match status" value="1"/>
</dbReference>
<keyword evidence="9" id="KW-1185">Reference proteome</keyword>
<dbReference type="PANTHER" id="PTHR40621">
    <property type="entry name" value="TRANSCRIPTION FACTOR KAPC-RELATED"/>
    <property type="match status" value="1"/>
</dbReference>
<evidence type="ECO:0000256" key="6">
    <source>
        <dbReference type="SAM" id="Coils"/>
    </source>
</evidence>
<name>G8BSQ0_TETPH</name>
<dbReference type="GO" id="GO:0090575">
    <property type="term" value="C:RNA polymerase II transcription regulator complex"/>
    <property type="evidence" value="ECO:0007669"/>
    <property type="project" value="TreeGrafter"/>
</dbReference>
<keyword evidence="6" id="KW-0175">Coiled coil</keyword>
<dbReference type="KEGG" id="tpf:TPHA_0D02340"/>
<reference evidence="8 9" key="1">
    <citation type="journal article" date="2011" name="Proc. Natl. Acad. Sci. U.S.A.">
        <title>Evolutionary erosion of yeast sex chromosomes by mating-type switching accidents.</title>
        <authorList>
            <person name="Gordon J.L."/>
            <person name="Armisen D."/>
            <person name="Proux-Wera E."/>
            <person name="Oheigeartaigh S.S."/>
            <person name="Byrne K.P."/>
            <person name="Wolfe K.H."/>
        </authorList>
    </citation>
    <scope>NUCLEOTIDE SEQUENCE [LARGE SCALE GENOMIC DNA]</scope>
    <source>
        <strain evidence="9">ATCC 24235 / CBS 4417 / NBRC 1672 / NRRL Y-8282 / UCD 70-5</strain>
    </source>
</reference>
<dbReference type="RefSeq" id="XP_003685305.1">
    <property type="nucleotide sequence ID" value="XM_003685257.1"/>
</dbReference>
<comment type="subcellular location">
    <subcellularLocation>
        <location evidence="2">Cytoplasm</location>
    </subcellularLocation>
    <subcellularLocation>
        <location evidence="1">Nucleus</location>
    </subcellularLocation>
</comment>
<dbReference type="OMA" id="VSTFCAK"/>
<dbReference type="SUPFAM" id="SSF111430">
    <property type="entry name" value="YAP1 redox domain"/>
    <property type="match status" value="1"/>
</dbReference>
<dbReference type="Gene3D" id="1.20.5.170">
    <property type="match status" value="1"/>
</dbReference>
<dbReference type="Proteomes" id="UP000005666">
    <property type="component" value="Chromosome 4"/>
</dbReference>
<dbReference type="GO" id="GO:0033554">
    <property type="term" value="P:cellular response to stress"/>
    <property type="evidence" value="ECO:0007669"/>
    <property type="project" value="UniProtKB-ARBA"/>
</dbReference>